<dbReference type="GO" id="GO:0016787">
    <property type="term" value="F:hydrolase activity"/>
    <property type="evidence" value="ECO:0007669"/>
    <property type="project" value="UniProtKB-KW"/>
</dbReference>
<evidence type="ECO:0000256" key="9">
    <source>
        <dbReference type="ARBA" id="ARBA00049893"/>
    </source>
</evidence>
<evidence type="ECO:0000256" key="4">
    <source>
        <dbReference type="ARBA" id="ARBA00022723"/>
    </source>
</evidence>
<dbReference type="Proteomes" id="UP000044071">
    <property type="component" value="Unassembled WGS sequence"/>
</dbReference>
<reference evidence="11 12" key="1">
    <citation type="submission" date="2014-06" db="EMBL/GenBank/DDBJ databases">
        <authorList>
            <person name="Urmite Genomes Urmite Genomes"/>
        </authorList>
    </citation>
    <scope>NUCLEOTIDE SEQUENCE [LARGE SCALE GENOMIC DNA]</scope>
</reference>
<dbReference type="PANTHER" id="PTHR30616">
    <property type="entry name" value="UNCHARACTERIZED PROTEIN YFIH"/>
    <property type="match status" value="1"/>
</dbReference>
<name>A0A078L1L0_9GAMM</name>
<evidence type="ECO:0000256" key="7">
    <source>
        <dbReference type="ARBA" id="ARBA00047989"/>
    </source>
</evidence>
<evidence type="ECO:0000256" key="8">
    <source>
        <dbReference type="ARBA" id="ARBA00048968"/>
    </source>
</evidence>
<dbReference type="Pfam" id="PF02578">
    <property type="entry name" value="Cu-oxidase_4"/>
    <property type="match status" value="1"/>
</dbReference>
<dbReference type="InterPro" id="IPR011324">
    <property type="entry name" value="Cytotoxic_necrot_fac-like_cat"/>
</dbReference>
<evidence type="ECO:0000313" key="12">
    <source>
        <dbReference type="Proteomes" id="UP000044071"/>
    </source>
</evidence>
<keyword evidence="6" id="KW-0862">Zinc</keyword>
<dbReference type="GO" id="GO:0017061">
    <property type="term" value="F:S-methyl-5-thioadenosine phosphorylase activity"/>
    <property type="evidence" value="ECO:0007669"/>
    <property type="project" value="UniProtKB-EC"/>
</dbReference>
<comment type="catalytic activity">
    <reaction evidence="9">
        <text>S-methyl-5'-thioadenosine + phosphate = 5-(methylsulfanyl)-alpha-D-ribose 1-phosphate + adenine</text>
        <dbReference type="Rhea" id="RHEA:11852"/>
        <dbReference type="ChEBI" id="CHEBI:16708"/>
        <dbReference type="ChEBI" id="CHEBI:17509"/>
        <dbReference type="ChEBI" id="CHEBI:43474"/>
        <dbReference type="ChEBI" id="CHEBI:58533"/>
        <dbReference type="EC" id="2.4.2.28"/>
    </reaction>
    <physiologicalReaction direction="left-to-right" evidence="9">
        <dbReference type="Rhea" id="RHEA:11853"/>
    </physiologicalReaction>
</comment>
<comment type="similarity">
    <text evidence="2 10">Belongs to the purine nucleoside phosphorylase YfiH/LACC1 family.</text>
</comment>
<dbReference type="SUPFAM" id="SSF64438">
    <property type="entry name" value="CNF1/YfiH-like putative cysteine hydrolases"/>
    <property type="match status" value="1"/>
</dbReference>
<dbReference type="Gene3D" id="3.60.140.10">
    <property type="entry name" value="CNF1/YfiH-like putative cysteine hydrolases"/>
    <property type="match status" value="1"/>
</dbReference>
<dbReference type="InterPro" id="IPR003730">
    <property type="entry name" value="Cu_polyphenol_OxRdtase"/>
</dbReference>
<gene>
    <name evidence="11" type="primary">yfiH_2</name>
    <name evidence="11" type="ORF">BN59_03455</name>
</gene>
<comment type="catalytic activity">
    <reaction evidence="8">
        <text>adenosine + phosphate = alpha-D-ribose 1-phosphate + adenine</text>
        <dbReference type="Rhea" id="RHEA:27642"/>
        <dbReference type="ChEBI" id="CHEBI:16335"/>
        <dbReference type="ChEBI" id="CHEBI:16708"/>
        <dbReference type="ChEBI" id="CHEBI:43474"/>
        <dbReference type="ChEBI" id="CHEBI:57720"/>
        <dbReference type="EC" id="2.4.2.1"/>
    </reaction>
    <physiologicalReaction direction="left-to-right" evidence="8">
        <dbReference type="Rhea" id="RHEA:27643"/>
    </physiologicalReaction>
</comment>
<keyword evidence="5" id="KW-0378">Hydrolase</keyword>
<evidence type="ECO:0000256" key="3">
    <source>
        <dbReference type="ARBA" id="ARBA00022679"/>
    </source>
</evidence>
<evidence type="ECO:0000256" key="6">
    <source>
        <dbReference type="ARBA" id="ARBA00022833"/>
    </source>
</evidence>
<evidence type="ECO:0000256" key="10">
    <source>
        <dbReference type="RuleBase" id="RU361274"/>
    </source>
</evidence>
<dbReference type="PANTHER" id="PTHR30616:SF2">
    <property type="entry name" value="PURINE NUCLEOSIDE PHOSPHORYLASE LACC1"/>
    <property type="match status" value="1"/>
</dbReference>
<keyword evidence="3" id="KW-0808">Transferase</keyword>
<comment type="catalytic activity">
    <reaction evidence="1">
        <text>inosine + phosphate = alpha-D-ribose 1-phosphate + hypoxanthine</text>
        <dbReference type="Rhea" id="RHEA:27646"/>
        <dbReference type="ChEBI" id="CHEBI:17368"/>
        <dbReference type="ChEBI" id="CHEBI:17596"/>
        <dbReference type="ChEBI" id="CHEBI:43474"/>
        <dbReference type="ChEBI" id="CHEBI:57720"/>
        <dbReference type="EC" id="2.4.2.1"/>
    </reaction>
    <physiologicalReaction direction="left-to-right" evidence="1">
        <dbReference type="Rhea" id="RHEA:27647"/>
    </physiologicalReaction>
</comment>
<evidence type="ECO:0000313" key="11">
    <source>
        <dbReference type="EMBL" id="CDZ79137.1"/>
    </source>
</evidence>
<dbReference type="AlphaFoldDB" id="A0A078L1L0"/>
<dbReference type="EMBL" id="CCSB01000004">
    <property type="protein sequence ID" value="CDZ79137.1"/>
    <property type="molecule type" value="Genomic_DNA"/>
</dbReference>
<organism evidence="11 12">
    <name type="scientific">Legionella massiliensis</name>
    <dbReference type="NCBI Taxonomy" id="1034943"/>
    <lineage>
        <taxon>Bacteria</taxon>
        <taxon>Pseudomonadati</taxon>
        <taxon>Pseudomonadota</taxon>
        <taxon>Gammaproteobacteria</taxon>
        <taxon>Legionellales</taxon>
        <taxon>Legionellaceae</taxon>
        <taxon>Legionella</taxon>
    </lineage>
</organism>
<dbReference type="GO" id="GO:0005507">
    <property type="term" value="F:copper ion binding"/>
    <property type="evidence" value="ECO:0007669"/>
    <property type="project" value="TreeGrafter"/>
</dbReference>
<sequence length="249" mass="27653">MTILSNLYANWPAPANVFALTTLRTQGSSKAPYDANNLGLHVGDNPHDVNANREALRLTLERPQDAEWLEQIHSDLCVVVEEDPNRVADAAITRSAKHTLAIMTADCLPIMLCNKQGTEVAAIHSGWRGLANGIVENTLSKMHSSPDQLLAWIGPAICQSCYEVGGDVLDAYQARYSFAPKAFKPQGEKWLANLPHLAEQVLNSLGVLAVFQSKICTFEQKKDFYSYRRTPQTGRMATLIWFNEINQDK</sequence>
<evidence type="ECO:0000256" key="1">
    <source>
        <dbReference type="ARBA" id="ARBA00000553"/>
    </source>
</evidence>
<dbReference type="NCBIfam" id="TIGR00726">
    <property type="entry name" value="peptidoglycan editing factor PgeF"/>
    <property type="match status" value="1"/>
</dbReference>
<comment type="catalytic activity">
    <reaction evidence="7">
        <text>adenosine + H2O + H(+) = inosine + NH4(+)</text>
        <dbReference type="Rhea" id="RHEA:24408"/>
        <dbReference type="ChEBI" id="CHEBI:15377"/>
        <dbReference type="ChEBI" id="CHEBI:15378"/>
        <dbReference type="ChEBI" id="CHEBI:16335"/>
        <dbReference type="ChEBI" id="CHEBI:17596"/>
        <dbReference type="ChEBI" id="CHEBI:28938"/>
        <dbReference type="EC" id="3.5.4.4"/>
    </reaction>
    <physiologicalReaction direction="left-to-right" evidence="7">
        <dbReference type="Rhea" id="RHEA:24409"/>
    </physiologicalReaction>
</comment>
<dbReference type="InterPro" id="IPR038371">
    <property type="entry name" value="Cu_polyphenol_OxRdtase_sf"/>
</dbReference>
<protein>
    <recommendedName>
        <fullName evidence="10">Purine nucleoside phosphorylase</fullName>
    </recommendedName>
</protein>
<keyword evidence="12" id="KW-1185">Reference proteome</keyword>
<evidence type="ECO:0000256" key="2">
    <source>
        <dbReference type="ARBA" id="ARBA00007353"/>
    </source>
</evidence>
<dbReference type="CDD" id="cd16833">
    <property type="entry name" value="YfiH"/>
    <property type="match status" value="1"/>
</dbReference>
<dbReference type="STRING" id="1034943.BN59_03455"/>
<accession>A0A078L1L0</accession>
<proteinExistence type="inferred from homology"/>
<evidence type="ECO:0000256" key="5">
    <source>
        <dbReference type="ARBA" id="ARBA00022801"/>
    </source>
</evidence>
<keyword evidence="4" id="KW-0479">Metal-binding</keyword>
<dbReference type="eggNOG" id="COG1496">
    <property type="taxonomic scope" value="Bacteria"/>
</dbReference>